<reference evidence="4" key="1">
    <citation type="submission" date="2015-09" db="EMBL/GenBank/DDBJ databases">
        <authorList>
            <consortium name="Pathogen Informatics"/>
        </authorList>
    </citation>
    <scope>NUCLEOTIDE SEQUENCE [LARGE SCALE GENOMIC DNA]</scope>
    <source>
        <strain evidence="4">Lake Konstanz</strain>
    </source>
</reference>
<evidence type="ECO:0000259" key="2">
    <source>
        <dbReference type="Pfam" id="PF06294"/>
    </source>
</evidence>
<dbReference type="GO" id="GO:0008017">
    <property type="term" value="F:microtubule binding"/>
    <property type="evidence" value="ECO:0007669"/>
    <property type="project" value="TreeGrafter"/>
</dbReference>
<gene>
    <name evidence="3" type="ORF">BSAL_29140</name>
</gene>
<dbReference type="GO" id="GO:0051493">
    <property type="term" value="P:regulation of cytoskeleton organization"/>
    <property type="evidence" value="ECO:0007669"/>
    <property type="project" value="TreeGrafter"/>
</dbReference>
<evidence type="ECO:0000313" key="3">
    <source>
        <dbReference type="EMBL" id="CUG90891.1"/>
    </source>
</evidence>
<dbReference type="InterPro" id="IPR010441">
    <property type="entry name" value="CH_2"/>
</dbReference>
<accession>A0A0S4JL90</accession>
<feature type="compositionally biased region" description="Basic and acidic residues" evidence="1">
    <location>
        <begin position="152"/>
        <end position="171"/>
    </location>
</feature>
<dbReference type="PANTHER" id="PTHR12509">
    <property type="entry name" value="SPERMATOGENESIS-ASSOCIATED 4-RELATED"/>
    <property type="match status" value="1"/>
</dbReference>
<dbReference type="AlphaFoldDB" id="A0A0S4JL90"/>
<dbReference type="EMBL" id="CYKH01001873">
    <property type="protein sequence ID" value="CUG90891.1"/>
    <property type="molecule type" value="Genomic_DNA"/>
</dbReference>
<name>A0A0S4JL90_BODSA</name>
<dbReference type="Proteomes" id="UP000051952">
    <property type="component" value="Unassembled WGS sequence"/>
</dbReference>
<organism evidence="3 4">
    <name type="scientific">Bodo saltans</name>
    <name type="common">Flagellated protozoan</name>
    <dbReference type="NCBI Taxonomy" id="75058"/>
    <lineage>
        <taxon>Eukaryota</taxon>
        <taxon>Discoba</taxon>
        <taxon>Euglenozoa</taxon>
        <taxon>Kinetoplastea</taxon>
        <taxon>Metakinetoplastina</taxon>
        <taxon>Eubodonida</taxon>
        <taxon>Bodonidae</taxon>
        <taxon>Bodo</taxon>
    </lineage>
</organism>
<evidence type="ECO:0000256" key="1">
    <source>
        <dbReference type="SAM" id="MobiDB-lite"/>
    </source>
</evidence>
<keyword evidence="4" id="KW-1185">Reference proteome</keyword>
<feature type="compositionally biased region" description="Gly residues" evidence="1">
    <location>
        <begin position="238"/>
        <end position="252"/>
    </location>
</feature>
<dbReference type="VEuPathDB" id="TriTrypDB:BSAL_29140"/>
<dbReference type="GO" id="GO:0005930">
    <property type="term" value="C:axoneme"/>
    <property type="evidence" value="ECO:0007669"/>
    <property type="project" value="TreeGrafter"/>
</dbReference>
<evidence type="ECO:0000313" key="4">
    <source>
        <dbReference type="Proteomes" id="UP000051952"/>
    </source>
</evidence>
<dbReference type="Pfam" id="PF06294">
    <property type="entry name" value="CH_2"/>
    <property type="match status" value="1"/>
</dbReference>
<dbReference type="OrthoDB" id="62528at2759"/>
<dbReference type="InterPro" id="IPR052111">
    <property type="entry name" value="Spermatogenesis_Ciliary_MAP"/>
</dbReference>
<feature type="region of interest" description="Disordered" evidence="1">
    <location>
        <begin position="221"/>
        <end position="255"/>
    </location>
</feature>
<dbReference type="Gene3D" id="1.10.418.10">
    <property type="entry name" value="Calponin-like domain"/>
    <property type="match status" value="1"/>
</dbReference>
<proteinExistence type="predicted"/>
<dbReference type="PANTHER" id="PTHR12509:SF8">
    <property type="entry name" value="SPERMATOGENESIS-ASSOCIATED PROTEIN 4"/>
    <property type="match status" value="1"/>
</dbReference>
<feature type="region of interest" description="Disordered" evidence="1">
    <location>
        <begin position="638"/>
        <end position="668"/>
    </location>
</feature>
<protein>
    <recommendedName>
        <fullName evidence="2">CH-like domain-containing protein</fullName>
    </recommendedName>
</protein>
<feature type="domain" description="CH-like" evidence="2">
    <location>
        <begin position="8"/>
        <end position="102"/>
    </location>
</feature>
<dbReference type="InterPro" id="IPR036872">
    <property type="entry name" value="CH_dom_sf"/>
</dbReference>
<feature type="region of interest" description="Disordered" evidence="1">
    <location>
        <begin position="134"/>
        <end position="202"/>
    </location>
</feature>
<sequence>MSPLPRELVRWLQTLDLPTTVRLPKRDLCNGYLFAEMCARYWNGVELHSFENKLSKANKDANWKVLRRYFAKNQFNVDEMLIQGVINCEDSAAEQFLFQLYTALTKREIQIIPAAHEPEVDSVPVFVKSQYSMQQQHTTQRRQDETITAEQEEQRQAEERARLEAQRRAEAQQRQQHPSKPKTLSKAQAIQAPGEDGDHDGATHHAVQFSAVTVKPLPPQMLARFGNRGGAGDSSAGGAAGGKGKSGGGGAGSDDAPGAVATISATLTKILDEGGLPLWTTSSSVPTAADYFFKHLTAIDPNLRNVMWSQLLSSSNAVAIASAFFSSIYDGLNASSTTSSNTISDGSGSPLPSSQRPRSDFLLVLHSVLEGFASRKRSGIDEDNSSSSRPASVVKLNEQCAAVAYYNAVAGLYSESSRDRLSATKILTRLVRLGAYESLSTQRHLRTFSESLLASHHRAAWTMTADGLIAYAQLAEAHLDFFLSPESGSVEDHGALAEDVHHAINAIRAVALNDDAVVPSNARQYMLVVLAKATALFPPPSRQQGQQQPSGEGETALLSSQLAAYMVHSEFVRDHATVLLGSGSDEQQQQEAAVTARSSSPTVIVESRVLGAVAIPTLLRAACPLRLALGLLLSTPVERPAENPTVSPTPAPPGVKKHSTPAAASSNSIAKTASRILKQGDLNELALGRLQWTQALFTAHQDAALATRTLGHVNDEDLVSQWWDVVKQLEPTLGVVLYAAELLASQQQQLQNANTSANSSKSGGGGASAQQQLPAPEVVAAVFNAAGIAQSILIRCYIDFSGQILPAPSSLAEYIEIRQDGSIASRAMEWFQQVVVES</sequence>